<dbReference type="SUPFAM" id="SSF52540">
    <property type="entry name" value="P-loop containing nucleoside triphosphate hydrolases"/>
    <property type="match status" value="1"/>
</dbReference>
<evidence type="ECO:0000256" key="1">
    <source>
        <dbReference type="ARBA" id="ARBA00022741"/>
    </source>
</evidence>
<dbReference type="InterPro" id="IPR003593">
    <property type="entry name" value="AAA+_ATPase"/>
</dbReference>
<dbReference type="Gene3D" id="3.40.50.300">
    <property type="entry name" value="P-loop containing nucleotide triphosphate hydrolases"/>
    <property type="match status" value="1"/>
</dbReference>
<feature type="domain" description="ABC transporter" evidence="3">
    <location>
        <begin position="18"/>
        <end position="279"/>
    </location>
</feature>
<reference evidence="4 5" key="1">
    <citation type="submission" date="2022-04" db="EMBL/GenBank/DDBJ databases">
        <title>Genome diversity in the genus Frankia.</title>
        <authorList>
            <person name="Carlos-Shanley C."/>
            <person name="Hahn D."/>
        </authorList>
    </citation>
    <scope>NUCLEOTIDE SEQUENCE [LARGE SCALE GENOMIC DNA]</scope>
    <source>
        <strain evidence="4 5">Ag45/Mut15</strain>
    </source>
</reference>
<dbReference type="PROSITE" id="PS00211">
    <property type="entry name" value="ABC_TRANSPORTER_1"/>
    <property type="match status" value="1"/>
</dbReference>
<keyword evidence="1" id="KW-0547">Nucleotide-binding</keyword>
<dbReference type="InterPro" id="IPR003439">
    <property type="entry name" value="ABC_transporter-like_ATP-bd"/>
</dbReference>
<dbReference type="InterPro" id="IPR017871">
    <property type="entry name" value="ABC_transporter-like_CS"/>
</dbReference>
<evidence type="ECO:0000313" key="4">
    <source>
        <dbReference type="EMBL" id="MCK9875472.1"/>
    </source>
</evidence>
<dbReference type="GO" id="GO:0005524">
    <property type="term" value="F:ATP binding"/>
    <property type="evidence" value="ECO:0007669"/>
    <property type="project" value="UniProtKB-KW"/>
</dbReference>
<dbReference type="InterPro" id="IPR027417">
    <property type="entry name" value="P-loop_NTPase"/>
</dbReference>
<proteinExistence type="predicted"/>
<keyword evidence="5" id="KW-1185">Reference proteome</keyword>
<accession>A0ABT0JW72</accession>
<comment type="caution">
    <text evidence="4">The sequence shown here is derived from an EMBL/GenBank/DDBJ whole genome shotgun (WGS) entry which is preliminary data.</text>
</comment>
<dbReference type="SMART" id="SM00382">
    <property type="entry name" value="AAA"/>
    <property type="match status" value="1"/>
</dbReference>
<sequence>MSTSSSNAGSDDRPARVLEAHDVSLSFGQTPALRGASMSVATGEILAVMGPSGSGKSTLLHCLAGILAPDTGEIHFAGRRIDTLRENARAALRRDRFGFVFQFGQLVPELSVEENIALPLLLRGARRADALNRARGWLERLDLTGLERRRSGELSGGQAQRVALARGLVADPDVLLCASSSSECAKIFWRRILRDQPVSAETTARAVSASRESAAVAVSSGLSDSTAITKGPPAPGQVIATSLRVANRPAPVLSAVVQLEGRPARSRAVPVVFAISQVFSCARSGAGRASPRRRARYPVAMANGVVVSRRSPRVALFRSGSHRSSRVD</sequence>
<evidence type="ECO:0000313" key="5">
    <source>
        <dbReference type="Proteomes" id="UP001201873"/>
    </source>
</evidence>
<dbReference type="InterPro" id="IPR015854">
    <property type="entry name" value="ABC_transpr_LolD-like"/>
</dbReference>
<dbReference type="Pfam" id="PF00005">
    <property type="entry name" value="ABC_tran"/>
    <property type="match status" value="1"/>
</dbReference>
<organism evidence="4 5">
    <name type="scientific">Frankia umida</name>
    <dbReference type="NCBI Taxonomy" id="573489"/>
    <lineage>
        <taxon>Bacteria</taxon>
        <taxon>Bacillati</taxon>
        <taxon>Actinomycetota</taxon>
        <taxon>Actinomycetes</taxon>
        <taxon>Frankiales</taxon>
        <taxon>Frankiaceae</taxon>
        <taxon>Frankia</taxon>
    </lineage>
</organism>
<protein>
    <submittedName>
        <fullName evidence="4">ATP-binding cassette domain-containing protein</fullName>
    </submittedName>
</protein>
<dbReference type="PROSITE" id="PS50893">
    <property type="entry name" value="ABC_TRANSPORTER_2"/>
    <property type="match status" value="1"/>
</dbReference>
<dbReference type="PANTHER" id="PTHR24220:SF685">
    <property type="entry name" value="ABC TRANSPORTER RELATED"/>
    <property type="match status" value="1"/>
</dbReference>
<dbReference type="EMBL" id="JALKFT010000005">
    <property type="protein sequence ID" value="MCK9875472.1"/>
    <property type="molecule type" value="Genomic_DNA"/>
</dbReference>
<dbReference type="PANTHER" id="PTHR24220">
    <property type="entry name" value="IMPORT ATP-BINDING PROTEIN"/>
    <property type="match status" value="1"/>
</dbReference>
<keyword evidence="2 4" id="KW-0067">ATP-binding</keyword>
<evidence type="ECO:0000256" key="2">
    <source>
        <dbReference type="ARBA" id="ARBA00022840"/>
    </source>
</evidence>
<evidence type="ECO:0000259" key="3">
    <source>
        <dbReference type="PROSITE" id="PS50893"/>
    </source>
</evidence>
<dbReference type="Proteomes" id="UP001201873">
    <property type="component" value="Unassembled WGS sequence"/>
</dbReference>
<gene>
    <name evidence="4" type="ORF">MXD59_06725</name>
</gene>
<name>A0ABT0JW72_9ACTN</name>